<sequence length="299" mass="32489">MGFLFVTFLFAILTLINAYKVLLPKPGDKWEPGLHQVTWEAVDDTSTVNVYLHRNNDNPPFYLLLAAKVPLKDGKADVPIPYNVIPGSEYTILLTSLNPYDVYTSSGGFEITEAKDGLKGVCVDYLKDDGSSTIGPIPGDTRPVTTSLLPPSPTPPSPAPPAPTPAPPAPTPPSPEPPAPAPPEGEVENCDECDECEECGECEPGEGCDCDADDHGDDDYDKDEDHGHSHDDDDDDDDDHENDHDDDDDDDDHGHSHDDDDDGHDHGEDKNKLANIGSTNIVTRFWLTMMATISTILFL</sequence>
<gene>
    <name evidence="5" type="ORF">PNEG_00502</name>
</gene>
<feature type="compositionally biased region" description="Pro residues" evidence="2">
    <location>
        <begin position="150"/>
        <end position="183"/>
    </location>
</feature>
<proteinExistence type="predicted"/>
<feature type="compositionally biased region" description="Acidic residues" evidence="2">
    <location>
        <begin position="210"/>
        <end position="222"/>
    </location>
</feature>
<dbReference type="VEuPathDB" id="FungiDB:PNEG_00502"/>
<feature type="signal peptide" evidence="3">
    <location>
        <begin position="1"/>
        <end position="18"/>
    </location>
</feature>
<feature type="compositionally biased region" description="Basic and acidic residues" evidence="2">
    <location>
        <begin position="252"/>
        <end position="272"/>
    </location>
</feature>
<dbReference type="AlphaFoldDB" id="M7NRV9"/>
<keyword evidence="6" id="KW-1185">Reference proteome</keyword>
<dbReference type="InterPro" id="IPR018466">
    <property type="entry name" value="Kre9/Knh1-like_N"/>
</dbReference>
<keyword evidence="1 3" id="KW-0732">Signal</keyword>
<comment type="caution">
    <text evidence="5">The sequence shown here is derived from an EMBL/GenBank/DDBJ whole genome shotgun (WGS) entry which is preliminary data.</text>
</comment>
<reference evidence="6" key="1">
    <citation type="journal article" date="2016" name="Nat. Commun.">
        <title>Genome analysis of three Pneumocystis species reveals adaptation mechanisms to life exclusively in mammalian hosts.</title>
        <authorList>
            <person name="Ma L."/>
            <person name="Chen Z."/>
            <person name="Huang D.W."/>
            <person name="Kutty G."/>
            <person name="Ishihara M."/>
            <person name="Wang H."/>
            <person name="Abouelleil A."/>
            <person name="Bishop L."/>
            <person name="Davey E."/>
            <person name="Deng R."/>
            <person name="Deng X."/>
            <person name="Fan L."/>
            <person name="Fantoni G."/>
            <person name="Fitzgerald M."/>
            <person name="Gogineni E."/>
            <person name="Goldberg J.M."/>
            <person name="Handley G."/>
            <person name="Hu X."/>
            <person name="Huber C."/>
            <person name="Jiao X."/>
            <person name="Jones K."/>
            <person name="Levin J.Z."/>
            <person name="Liu Y."/>
            <person name="Macdonald P."/>
            <person name="Melnikov A."/>
            <person name="Raley C."/>
            <person name="Sassi M."/>
            <person name="Sherman B.T."/>
            <person name="Song X."/>
            <person name="Sykes S."/>
            <person name="Tran B."/>
            <person name="Walsh L."/>
            <person name="Xia Y."/>
            <person name="Yang J."/>
            <person name="Young S."/>
            <person name="Zeng Q."/>
            <person name="Zheng X."/>
            <person name="Stephens R."/>
            <person name="Nusbaum C."/>
            <person name="Birren B.W."/>
            <person name="Azadi P."/>
            <person name="Lempicki R.A."/>
            <person name="Cuomo C.A."/>
            <person name="Kovacs J.A."/>
        </authorList>
    </citation>
    <scope>NUCLEOTIDE SEQUENCE [LARGE SCALE GENOMIC DNA]</scope>
    <source>
        <strain evidence="6">B123</strain>
    </source>
</reference>
<evidence type="ECO:0000256" key="2">
    <source>
        <dbReference type="SAM" id="MobiDB-lite"/>
    </source>
</evidence>
<protein>
    <recommendedName>
        <fullName evidence="4">Yeast cell wall synthesis Kre9/Knh1-like N-terminal domain-containing protein</fullName>
    </recommendedName>
</protein>
<dbReference type="GeneID" id="19894200"/>
<feature type="chain" id="PRO_5004082240" description="Yeast cell wall synthesis Kre9/Knh1-like N-terminal domain-containing protein" evidence="3">
    <location>
        <begin position="19"/>
        <end position="299"/>
    </location>
</feature>
<evidence type="ECO:0000256" key="3">
    <source>
        <dbReference type="SAM" id="SignalP"/>
    </source>
</evidence>
<feature type="compositionally biased region" description="Acidic residues" evidence="2">
    <location>
        <begin position="232"/>
        <end position="251"/>
    </location>
</feature>
<dbReference type="Pfam" id="PF10342">
    <property type="entry name" value="Kre9_KNH"/>
    <property type="match status" value="1"/>
</dbReference>
<accession>M7NRV9</accession>
<evidence type="ECO:0000313" key="5">
    <source>
        <dbReference type="EMBL" id="EMR11488.1"/>
    </source>
</evidence>
<dbReference type="RefSeq" id="XP_007872389.1">
    <property type="nucleotide sequence ID" value="XM_007874198.1"/>
</dbReference>
<feature type="domain" description="Yeast cell wall synthesis Kre9/Knh1-like N-terminal" evidence="4">
    <location>
        <begin position="24"/>
        <end position="111"/>
    </location>
</feature>
<feature type="region of interest" description="Disordered" evidence="2">
    <location>
        <begin position="210"/>
        <end position="272"/>
    </location>
</feature>
<evidence type="ECO:0000256" key="1">
    <source>
        <dbReference type="ARBA" id="ARBA00022729"/>
    </source>
</evidence>
<evidence type="ECO:0000259" key="4">
    <source>
        <dbReference type="Pfam" id="PF10342"/>
    </source>
</evidence>
<name>M7NRV9_PNEMU</name>
<dbReference type="EMBL" id="AFWA02000001">
    <property type="protein sequence ID" value="EMR11488.1"/>
    <property type="molecule type" value="Genomic_DNA"/>
</dbReference>
<evidence type="ECO:0000313" key="6">
    <source>
        <dbReference type="Proteomes" id="UP000011958"/>
    </source>
</evidence>
<dbReference type="Proteomes" id="UP000011958">
    <property type="component" value="Unassembled WGS sequence"/>
</dbReference>
<feature type="region of interest" description="Disordered" evidence="2">
    <location>
        <begin position="130"/>
        <end position="189"/>
    </location>
</feature>
<organism evidence="5 6">
    <name type="scientific">Pneumocystis murina (strain B123)</name>
    <name type="common">Mouse pneumocystis pneumonia agent</name>
    <name type="synonym">Pneumocystis carinii f. sp. muris</name>
    <dbReference type="NCBI Taxonomy" id="1069680"/>
    <lineage>
        <taxon>Eukaryota</taxon>
        <taxon>Fungi</taxon>
        <taxon>Dikarya</taxon>
        <taxon>Ascomycota</taxon>
        <taxon>Taphrinomycotina</taxon>
        <taxon>Pneumocystomycetes</taxon>
        <taxon>Pneumocystaceae</taxon>
        <taxon>Pneumocystis</taxon>
    </lineage>
</organism>
<dbReference type="OrthoDB" id="5425097at2759"/>
<dbReference type="HOGENOM" id="CLU_931033_0_0_1"/>